<evidence type="ECO:0000313" key="4">
    <source>
        <dbReference type="Proteomes" id="UP000614216"/>
    </source>
</evidence>
<evidence type="ECO:0000313" key="3">
    <source>
        <dbReference type="EMBL" id="MBL6447215.1"/>
    </source>
</evidence>
<gene>
    <name evidence="3" type="ORF">JMN32_12910</name>
</gene>
<evidence type="ECO:0000259" key="2">
    <source>
        <dbReference type="Pfam" id="PF01205"/>
    </source>
</evidence>
<dbReference type="InterPro" id="IPR001498">
    <property type="entry name" value="Impact_N"/>
</dbReference>
<dbReference type="Gene3D" id="3.30.230.30">
    <property type="entry name" value="Impact, N-terminal domain"/>
    <property type="match status" value="1"/>
</dbReference>
<dbReference type="GO" id="GO:0005737">
    <property type="term" value="C:cytoplasm"/>
    <property type="evidence" value="ECO:0007669"/>
    <property type="project" value="TreeGrafter"/>
</dbReference>
<feature type="domain" description="Impact N-terminal" evidence="2">
    <location>
        <begin position="22"/>
        <end position="127"/>
    </location>
</feature>
<dbReference type="PANTHER" id="PTHR16301">
    <property type="entry name" value="IMPACT-RELATED"/>
    <property type="match status" value="1"/>
</dbReference>
<organism evidence="3 4">
    <name type="scientific">Fulvivirga marina</name>
    <dbReference type="NCBI Taxonomy" id="2494733"/>
    <lineage>
        <taxon>Bacteria</taxon>
        <taxon>Pseudomonadati</taxon>
        <taxon>Bacteroidota</taxon>
        <taxon>Cytophagia</taxon>
        <taxon>Cytophagales</taxon>
        <taxon>Fulvivirgaceae</taxon>
        <taxon>Fulvivirga</taxon>
    </lineage>
</organism>
<dbReference type="InterPro" id="IPR020568">
    <property type="entry name" value="Ribosomal_Su5_D2-typ_SF"/>
</dbReference>
<keyword evidence="4" id="KW-1185">Reference proteome</keyword>
<dbReference type="AlphaFoldDB" id="A0A937KEJ9"/>
<evidence type="ECO:0000256" key="1">
    <source>
        <dbReference type="ARBA" id="ARBA00007665"/>
    </source>
</evidence>
<dbReference type="Proteomes" id="UP000614216">
    <property type="component" value="Unassembled WGS sequence"/>
</dbReference>
<comment type="caution">
    <text evidence="3">The sequence shown here is derived from an EMBL/GenBank/DDBJ whole genome shotgun (WGS) entry which is preliminary data.</text>
</comment>
<dbReference type="InterPro" id="IPR036956">
    <property type="entry name" value="Impact_N_sf"/>
</dbReference>
<protein>
    <submittedName>
        <fullName evidence="3">YigZ family protein</fullName>
    </submittedName>
</protein>
<proteinExistence type="inferred from homology"/>
<dbReference type="PANTHER" id="PTHR16301:SF20">
    <property type="entry name" value="IMPACT FAMILY MEMBER YIGZ"/>
    <property type="match status" value="1"/>
</dbReference>
<reference evidence="3" key="1">
    <citation type="submission" date="2021-01" db="EMBL/GenBank/DDBJ databases">
        <title>Fulvivirga kasyanovii gen. nov., sp nov., a novel member of the phylum Bacteroidetes isolated from seawater in a mussel farm.</title>
        <authorList>
            <person name="Zhao L.-H."/>
            <person name="Wang Z.-J."/>
        </authorList>
    </citation>
    <scope>NUCLEOTIDE SEQUENCE</scope>
    <source>
        <strain evidence="3">29W222</strain>
    </source>
</reference>
<dbReference type="InterPro" id="IPR020569">
    <property type="entry name" value="UPF0029_Impact_CS"/>
</dbReference>
<dbReference type="Pfam" id="PF01205">
    <property type="entry name" value="Impact_N"/>
    <property type="match status" value="1"/>
</dbReference>
<accession>A0A937KEJ9</accession>
<dbReference type="InterPro" id="IPR023582">
    <property type="entry name" value="Impact"/>
</dbReference>
<comment type="similarity">
    <text evidence="1">Belongs to the IMPACT family.</text>
</comment>
<name>A0A937KEJ9_9BACT</name>
<dbReference type="SUPFAM" id="SSF54211">
    <property type="entry name" value="Ribosomal protein S5 domain 2-like"/>
    <property type="match status" value="1"/>
</dbReference>
<dbReference type="RefSeq" id="WP_202856736.1">
    <property type="nucleotide sequence ID" value="NZ_JAEUGD010000042.1"/>
</dbReference>
<dbReference type="EMBL" id="JAEUGD010000042">
    <property type="protein sequence ID" value="MBL6447215.1"/>
    <property type="molecule type" value="Genomic_DNA"/>
</dbReference>
<sequence length="207" mass="23237">MSEKAESYLTISGPSEGLYKEKGSKFLAFAYPVASEEDVKDCLDELRKKYYDARHHCYAYVLGVDRSTYRANDDGEPNHSAGDPILGQINSKQLTNTLVVVVRYFGGTKLGVSGLINAYKVSSEEALNNAKIKKVEITRTINLKYDYDATNEVMRLVNDFEIKIVDQVFEADCRLTGEVRIGLLNQLKEKVQLLQDTSHQVDLGCPE</sequence>
<dbReference type="PROSITE" id="PS00910">
    <property type="entry name" value="UPF0029"/>
    <property type="match status" value="1"/>
</dbReference>
<dbReference type="GO" id="GO:0006446">
    <property type="term" value="P:regulation of translational initiation"/>
    <property type="evidence" value="ECO:0007669"/>
    <property type="project" value="TreeGrafter"/>
</dbReference>